<feature type="compositionally biased region" description="Basic and acidic residues" evidence="1">
    <location>
        <begin position="162"/>
        <end position="173"/>
    </location>
</feature>
<evidence type="ECO:0000259" key="2">
    <source>
        <dbReference type="Pfam" id="PF04784"/>
    </source>
</evidence>
<dbReference type="PANTHER" id="PTHR23054:SF55">
    <property type="entry name" value="ELECTRON TRANSPORTER"/>
    <property type="match status" value="1"/>
</dbReference>
<evidence type="ECO:0000313" key="4">
    <source>
        <dbReference type="EMBL" id="WVZ61725.1"/>
    </source>
</evidence>
<dbReference type="Pfam" id="PF14389">
    <property type="entry name" value="Lzipper-MIP1"/>
    <property type="match status" value="1"/>
</dbReference>
<dbReference type="EMBL" id="CP144747">
    <property type="protein sequence ID" value="WVZ61725.1"/>
    <property type="molecule type" value="Genomic_DNA"/>
</dbReference>
<dbReference type="Proteomes" id="UP001341281">
    <property type="component" value="Chromosome 03"/>
</dbReference>
<feature type="region of interest" description="Disordered" evidence="1">
    <location>
        <begin position="263"/>
        <end position="310"/>
    </location>
</feature>
<gene>
    <name evidence="4" type="ORF">U9M48_011554</name>
</gene>
<feature type="region of interest" description="Disordered" evidence="1">
    <location>
        <begin position="138"/>
        <end position="181"/>
    </location>
</feature>
<keyword evidence="5" id="KW-1185">Reference proteome</keyword>
<organism evidence="4 5">
    <name type="scientific">Paspalum notatum var. saurae</name>
    <dbReference type="NCBI Taxonomy" id="547442"/>
    <lineage>
        <taxon>Eukaryota</taxon>
        <taxon>Viridiplantae</taxon>
        <taxon>Streptophyta</taxon>
        <taxon>Embryophyta</taxon>
        <taxon>Tracheophyta</taxon>
        <taxon>Spermatophyta</taxon>
        <taxon>Magnoliopsida</taxon>
        <taxon>Liliopsida</taxon>
        <taxon>Poales</taxon>
        <taxon>Poaceae</taxon>
        <taxon>PACMAD clade</taxon>
        <taxon>Panicoideae</taxon>
        <taxon>Andropogonodae</taxon>
        <taxon>Paspaleae</taxon>
        <taxon>Paspalinae</taxon>
        <taxon>Paspalum</taxon>
    </lineage>
</organism>
<name>A0AAQ3SVR0_PASNO</name>
<dbReference type="InterPro" id="IPR006869">
    <property type="entry name" value="DUF547"/>
</dbReference>
<sequence>MQSDVIQKSEFDPRHMIDGIHLSSFVAIRPAACARANAFTPSRPRRRRFGGGAMTRNESPLVGIWHFGNGVLSVSLRIGAAAGGIARHGEDTGEAWQWQLGMDAAAGLCLWLWLGTPTPHCSGRGTHRTATTEMAALEKKTHAPFPRPAKLSNPSPRHKRSKSDLEEKDDAKGALRSSQKSCNQTKMILQLEMHLKDQQVVRGALEKALGPGPAPVALQNESPMLKPATQLIREVAALELEIKHLEQYLLTLYRKAFEQQQQLPSSEAHSHREAPKLSSVSSRSSSQLDETPRKTKAPAARRGGGGDPTTLHYSCPPLISKCRNGGAVDDCSPSTCPRRTTDFLDPAGLRSQSALSFRGVCSSRISPTEDSLARALRSCHSQPFSFLEEGETTAASGVVSLADYLGTNVADHIPETPNNLSEEMVRCMAGVYCKLADPPLLVHHRASSSPSSSLSSAASVVSPQYLGDSMWSPTTCVKEAAAALDSRLINPFRVEGLKEFSGPYSAMVEVPAVSRDRRRLREADDLLQTYRLILYRLETVDLRRMTNEEKLAFWINVHNALLMQAYLKYGVPQNQLKKTSLLVKAECKIAGRTINAAVIQGLVLGCSTHCSPGHWLRSLLHPTRMKSRAATSKAGGGSEWQAFAVRQSEPLLRFALCSGSHSDPAVRVYFPKRLSQQLEAAREEYVRATVGVWKDHRVLLPKLVEAYARDAKLSPDRLLDAVQRCLPETLRAAVQRCRHSQSGRPAAKVVEWVPHRHSFRYLLARDLAFPHLS</sequence>
<evidence type="ECO:0008006" key="6">
    <source>
        <dbReference type="Google" id="ProtNLM"/>
    </source>
</evidence>
<protein>
    <recommendedName>
        <fullName evidence="6">DUF547 domain-containing protein</fullName>
    </recommendedName>
</protein>
<proteinExistence type="predicted"/>
<evidence type="ECO:0000256" key="1">
    <source>
        <dbReference type="SAM" id="MobiDB-lite"/>
    </source>
</evidence>
<evidence type="ECO:0000313" key="5">
    <source>
        <dbReference type="Proteomes" id="UP001341281"/>
    </source>
</evidence>
<dbReference type="Pfam" id="PF04784">
    <property type="entry name" value="DUF547"/>
    <property type="match status" value="1"/>
</dbReference>
<dbReference type="InterPro" id="IPR025757">
    <property type="entry name" value="MIP1_Leuzipper"/>
</dbReference>
<feature type="domain" description="DUF547" evidence="2">
    <location>
        <begin position="543"/>
        <end position="686"/>
    </location>
</feature>
<dbReference type="PANTHER" id="PTHR23054">
    <property type="entry name" value="TERNARY COMPLEX FACTOR MIP1, LEUCINE-ZIPPER-RELATED"/>
    <property type="match status" value="1"/>
</dbReference>
<feature type="domain" description="Ternary complex factor MIP1 leucine-zipper" evidence="3">
    <location>
        <begin position="185"/>
        <end position="259"/>
    </location>
</feature>
<accession>A0AAQ3SVR0</accession>
<reference evidence="4 5" key="1">
    <citation type="submission" date="2024-02" db="EMBL/GenBank/DDBJ databases">
        <title>High-quality chromosome-scale genome assembly of Pensacola bahiagrass (Paspalum notatum Flugge var. saurae).</title>
        <authorList>
            <person name="Vega J.M."/>
            <person name="Podio M."/>
            <person name="Orjuela J."/>
            <person name="Siena L.A."/>
            <person name="Pessino S.C."/>
            <person name="Combes M.C."/>
            <person name="Mariac C."/>
            <person name="Albertini E."/>
            <person name="Pupilli F."/>
            <person name="Ortiz J.P.A."/>
            <person name="Leblanc O."/>
        </authorList>
    </citation>
    <scope>NUCLEOTIDE SEQUENCE [LARGE SCALE GENOMIC DNA]</scope>
    <source>
        <strain evidence="4">R1</strain>
        <tissue evidence="4">Leaf</tissue>
    </source>
</reference>
<evidence type="ECO:0000259" key="3">
    <source>
        <dbReference type="Pfam" id="PF14389"/>
    </source>
</evidence>
<dbReference type="AlphaFoldDB" id="A0AAQ3SVR0"/>